<evidence type="ECO:0000256" key="1">
    <source>
        <dbReference type="SAM" id="MobiDB-lite"/>
    </source>
</evidence>
<evidence type="ECO:0000313" key="2">
    <source>
        <dbReference type="EMBL" id="SOX56658.1"/>
    </source>
</evidence>
<dbReference type="RefSeq" id="WP_096290630.1">
    <property type="nucleotide sequence ID" value="NZ_FXEG02000005.1"/>
</dbReference>
<gene>
    <name evidence="2" type="ORF">MAAFP003_5366</name>
</gene>
<reference evidence="2" key="1">
    <citation type="submission" date="2018-01" db="EMBL/GenBank/DDBJ databases">
        <authorList>
            <consortium name="Urmite Genomes"/>
        </authorList>
    </citation>
    <scope>NUCLEOTIDE SEQUENCE [LARGE SCALE GENOMIC DNA]</scope>
    <source>
        <strain evidence="2">AFP003</strain>
    </source>
</reference>
<proteinExistence type="predicted"/>
<feature type="region of interest" description="Disordered" evidence="1">
    <location>
        <begin position="42"/>
        <end position="63"/>
    </location>
</feature>
<sequence>MLAGVMFLEFGLWILFDDALGWRSEAIATTAAVAMTAVSSATAQTLRRPRTEASYAGRSPGTG</sequence>
<organism evidence="2 3">
    <name type="scientific">Mycobacterium ahvazicum</name>
    <dbReference type="NCBI Taxonomy" id="1964395"/>
    <lineage>
        <taxon>Bacteria</taxon>
        <taxon>Bacillati</taxon>
        <taxon>Actinomycetota</taxon>
        <taxon>Actinomycetes</taxon>
        <taxon>Mycobacteriales</taxon>
        <taxon>Mycobacteriaceae</taxon>
        <taxon>Mycobacterium</taxon>
        <taxon>Mycobacterium simiae complex</taxon>
    </lineage>
</organism>
<protein>
    <submittedName>
        <fullName evidence="2">Uncharacterized protein</fullName>
    </submittedName>
</protein>
<dbReference type="AlphaFoldDB" id="A0A2K4YIR3"/>
<comment type="caution">
    <text evidence="2">The sequence shown here is derived from an EMBL/GenBank/DDBJ whole genome shotgun (WGS) entry which is preliminary data.</text>
</comment>
<evidence type="ECO:0000313" key="3">
    <source>
        <dbReference type="Proteomes" id="UP000236318"/>
    </source>
</evidence>
<name>A0A2K4YIR3_9MYCO</name>
<accession>A0A2K4YIR3</accession>
<dbReference type="Proteomes" id="UP000236318">
    <property type="component" value="Unassembled WGS sequence"/>
</dbReference>
<keyword evidence="3" id="KW-1185">Reference proteome</keyword>
<dbReference type="EMBL" id="FXEG02000005">
    <property type="protein sequence ID" value="SOX56658.1"/>
    <property type="molecule type" value="Genomic_DNA"/>
</dbReference>